<keyword evidence="11 13" id="KW-0030">Aminoacyl-tRNA synthetase</keyword>
<organism evidence="15 16">
    <name type="scientific">Aerophototrophica crusticola</name>
    <dbReference type="NCBI Taxonomy" id="1709002"/>
    <lineage>
        <taxon>Bacteria</taxon>
        <taxon>Pseudomonadati</taxon>
        <taxon>Pseudomonadota</taxon>
        <taxon>Alphaproteobacteria</taxon>
        <taxon>Rhodospirillales</taxon>
        <taxon>Rhodospirillaceae</taxon>
        <taxon>Aerophototrophica</taxon>
    </lineage>
</organism>
<evidence type="ECO:0000256" key="3">
    <source>
        <dbReference type="ARBA" id="ARBA00011209"/>
    </source>
</evidence>
<evidence type="ECO:0000256" key="1">
    <source>
        <dbReference type="ARBA" id="ARBA00004496"/>
    </source>
</evidence>
<dbReference type="InterPro" id="IPR004188">
    <property type="entry name" value="Phe-tRNA_ligase_II_N"/>
</dbReference>
<evidence type="ECO:0000256" key="11">
    <source>
        <dbReference type="ARBA" id="ARBA00023146"/>
    </source>
</evidence>
<dbReference type="KEGG" id="acru:HHL28_13360"/>
<evidence type="ECO:0000256" key="4">
    <source>
        <dbReference type="ARBA" id="ARBA00022490"/>
    </source>
</evidence>
<evidence type="ECO:0000259" key="14">
    <source>
        <dbReference type="PROSITE" id="PS50862"/>
    </source>
</evidence>
<accession>A0A858R902</accession>
<dbReference type="GO" id="GO:0006432">
    <property type="term" value="P:phenylalanyl-tRNA aminoacylation"/>
    <property type="evidence" value="ECO:0007669"/>
    <property type="project" value="UniProtKB-UniRule"/>
</dbReference>
<dbReference type="NCBIfam" id="TIGR00468">
    <property type="entry name" value="pheS"/>
    <property type="match status" value="1"/>
</dbReference>
<keyword evidence="8 13" id="KW-0067">ATP-binding</keyword>
<sequence length="358" mass="39571">MTSLDALKSDLLSLVSGASDLPALEEARVAALGKKGRITGLMGDMRALSPEERKERGQQLNALKDEVAAAIEARRGVLAKEALARRLEAERVDVTLPARPEAQGRIHPITQTIDEIVAIFAAMGFTVAEGPEIEGEFNNFTALNMPANHPARQMHDTFYLPAAPDGTDRVLRTHTSPVQIRTMLAEKPPIRIIAPGRTYRSDYDQTHTPMFHQVEALVIGEDIHMGHLKGTLLEFARAFFGIDDLPVRFRPSFFPFTEPSAEIDIGCSRKGGELKLGNFGDWLEIGGSGMVHPKVLENCGLDPSRWQGFAFGMGIERMAMLKYGIPDLRTFFEADLRWLKHYGFVPLDMPNLAQGLGR</sequence>
<feature type="binding site" evidence="13">
    <location>
        <position position="258"/>
    </location>
    <ligand>
        <name>Mg(2+)</name>
        <dbReference type="ChEBI" id="CHEBI:18420"/>
        <note>shared with beta subunit</note>
    </ligand>
</feature>
<dbReference type="Proteomes" id="UP000501891">
    <property type="component" value="Chromosome"/>
</dbReference>
<name>A0A858R902_9PROT</name>
<comment type="catalytic activity">
    <reaction evidence="12 13">
        <text>tRNA(Phe) + L-phenylalanine + ATP = L-phenylalanyl-tRNA(Phe) + AMP + diphosphate + H(+)</text>
        <dbReference type="Rhea" id="RHEA:19413"/>
        <dbReference type="Rhea" id="RHEA-COMP:9668"/>
        <dbReference type="Rhea" id="RHEA-COMP:9699"/>
        <dbReference type="ChEBI" id="CHEBI:15378"/>
        <dbReference type="ChEBI" id="CHEBI:30616"/>
        <dbReference type="ChEBI" id="CHEBI:33019"/>
        <dbReference type="ChEBI" id="CHEBI:58095"/>
        <dbReference type="ChEBI" id="CHEBI:78442"/>
        <dbReference type="ChEBI" id="CHEBI:78531"/>
        <dbReference type="ChEBI" id="CHEBI:456215"/>
        <dbReference type="EC" id="6.1.1.20"/>
    </reaction>
</comment>
<dbReference type="FunFam" id="3.30.930.10:FF:000003">
    <property type="entry name" value="Phenylalanine--tRNA ligase alpha subunit"/>
    <property type="match status" value="1"/>
</dbReference>
<comment type="subunit">
    <text evidence="3 13">Tetramer of two alpha and two beta subunits.</text>
</comment>
<dbReference type="EMBL" id="CP051775">
    <property type="protein sequence ID" value="QJE73950.1"/>
    <property type="molecule type" value="Genomic_DNA"/>
</dbReference>
<proteinExistence type="inferred from homology"/>
<reference evidence="15" key="1">
    <citation type="submission" date="2020-04" db="EMBL/GenBank/DDBJ databases">
        <title>A desert anoxygenic phototrophic bacterium fixes CO2 using RubisCO under aerobic conditions.</title>
        <authorList>
            <person name="Tang K."/>
        </authorList>
    </citation>
    <scope>NUCLEOTIDE SEQUENCE [LARGE SCALE GENOMIC DNA]</scope>
    <source>
        <strain evidence="15">MIMtkB3</strain>
    </source>
</reference>
<protein>
    <recommendedName>
        <fullName evidence="13">Phenylalanine--tRNA ligase alpha subunit</fullName>
        <ecNumber evidence="13">6.1.1.20</ecNumber>
    </recommendedName>
    <alternativeName>
        <fullName evidence="13">Phenylalanyl-tRNA synthetase alpha subunit</fullName>
        <shortName evidence="13">PheRS</shortName>
    </alternativeName>
</protein>
<dbReference type="GO" id="GO:0000049">
    <property type="term" value="F:tRNA binding"/>
    <property type="evidence" value="ECO:0007669"/>
    <property type="project" value="InterPro"/>
</dbReference>
<evidence type="ECO:0000256" key="2">
    <source>
        <dbReference type="ARBA" id="ARBA00010207"/>
    </source>
</evidence>
<dbReference type="AlphaFoldDB" id="A0A858R902"/>
<evidence type="ECO:0000256" key="5">
    <source>
        <dbReference type="ARBA" id="ARBA00022598"/>
    </source>
</evidence>
<dbReference type="InterPro" id="IPR004529">
    <property type="entry name" value="Phe-tRNA-synth_IIc_asu"/>
</dbReference>
<dbReference type="InterPro" id="IPR045864">
    <property type="entry name" value="aa-tRNA-synth_II/BPL/LPL"/>
</dbReference>
<dbReference type="Pfam" id="PF01409">
    <property type="entry name" value="tRNA-synt_2d"/>
    <property type="match status" value="1"/>
</dbReference>
<evidence type="ECO:0000256" key="12">
    <source>
        <dbReference type="ARBA" id="ARBA00049255"/>
    </source>
</evidence>
<keyword evidence="9 13" id="KW-0460">Magnesium</keyword>
<dbReference type="SUPFAM" id="SSF46589">
    <property type="entry name" value="tRNA-binding arm"/>
    <property type="match status" value="1"/>
</dbReference>
<keyword evidence="10 13" id="KW-0648">Protein biosynthesis</keyword>
<evidence type="ECO:0000256" key="8">
    <source>
        <dbReference type="ARBA" id="ARBA00022840"/>
    </source>
</evidence>
<keyword evidence="4 13" id="KW-0963">Cytoplasm</keyword>
<comment type="cofactor">
    <cofactor evidence="13">
        <name>Mg(2+)</name>
        <dbReference type="ChEBI" id="CHEBI:18420"/>
    </cofactor>
    <text evidence="13">Binds 2 magnesium ions per tetramer.</text>
</comment>
<keyword evidence="16" id="KW-1185">Reference proteome</keyword>
<dbReference type="SUPFAM" id="SSF55681">
    <property type="entry name" value="Class II aaRS and biotin synthetases"/>
    <property type="match status" value="1"/>
</dbReference>
<dbReference type="GO" id="GO:0005737">
    <property type="term" value="C:cytoplasm"/>
    <property type="evidence" value="ECO:0007669"/>
    <property type="project" value="UniProtKB-SubCell"/>
</dbReference>
<dbReference type="InterPro" id="IPR002319">
    <property type="entry name" value="Phenylalanyl-tRNA_Synthase"/>
</dbReference>
<dbReference type="InterPro" id="IPR010978">
    <property type="entry name" value="tRNA-bd_arm"/>
</dbReference>
<evidence type="ECO:0000256" key="13">
    <source>
        <dbReference type="HAMAP-Rule" id="MF_00281"/>
    </source>
</evidence>
<evidence type="ECO:0000256" key="6">
    <source>
        <dbReference type="ARBA" id="ARBA00022723"/>
    </source>
</evidence>
<dbReference type="InterPro" id="IPR022911">
    <property type="entry name" value="Phe_tRNA_ligase_alpha1_bac"/>
</dbReference>
<evidence type="ECO:0000256" key="10">
    <source>
        <dbReference type="ARBA" id="ARBA00022917"/>
    </source>
</evidence>
<dbReference type="Gene3D" id="3.30.930.10">
    <property type="entry name" value="Bira Bifunctional Protein, Domain 2"/>
    <property type="match status" value="1"/>
</dbReference>
<dbReference type="InterPro" id="IPR006195">
    <property type="entry name" value="aa-tRNA-synth_II"/>
</dbReference>
<dbReference type="EC" id="6.1.1.20" evidence="13"/>
<evidence type="ECO:0000313" key="16">
    <source>
        <dbReference type="Proteomes" id="UP000501891"/>
    </source>
</evidence>
<dbReference type="HAMAP" id="MF_00281">
    <property type="entry name" value="Phe_tRNA_synth_alpha1"/>
    <property type="match status" value="1"/>
</dbReference>
<keyword evidence="5 13" id="KW-0436">Ligase</keyword>
<dbReference type="PROSITE" id="PS50862">
    <property type="entry name" value="AA_TRNA_LIGASE_II"/>
    <property type="match status" value="1"/>
</dbReference>
<dbReference type="PANTHER" id="PTHR11538:SF41">
    <property type="entry name" value="PHENYLALANINE--TRNA LIGASE, MITOCHONDRIAL"/>
    <property type="match status" value="1"/>
</dbReference>
<comment type="similarity">
    <text evidence="2 13">Belongs to the class-II aminoacyl-tRNA synthetase family. Phe-tRNA synthetase alpha subunit type 1 subfamily.</text>
</comment>
<evidence type="ECO:0000256" key="9">
    <source>
        <dbReference type="ARBA" id="ARBA00022842"/>
    </source>
</evidence>
<dbReference type="Pfam" id="PF02912">
    <property type="entry name" value="Phe_tRNA-synt_N"/>
    <property type="match status" value="1"/>
</dbReference>
<evidence type="ECO:0000313" key="15">
    <source>
        <dbReference type="EMBL" id="QJE73950.1"/>
    </source>
</evidence>
<evidence type="ECO:0000256" key="7">
    <source>
        <dbReference type="ARBA" id="ARBA00022741"/>
    </source>
</evidence>
<dbReference type="GO" id="GO:0005524">
    <property type="term" value="F:ATP binding"/>
    <property type="evidence" value="ECO:0007669"/>
    <property type="project" value="UniProtKB-UniRule"/>
</dbReference>
<feature type="domain" description="Aminoacyl-transfer RNA synthetases class-II family profile" evidence="14">
    <location>
        <begin position="119"/>
        <end position="346"/>
    </location>
</feature>
<dbReference type="GO" id="GO:0004826">
    <property type="term" value="F:phenylalanine-tRNA ligase activity"/>
    <property type="evidence" value="ECO:0007669"/>
    <property type="project" value="UniProtKB-UniRule"/>
</dbReference>
<keyword evidence="6 13" id="KW-0479">Metal-binding</keyword>
<gene>
    <name evidence="13 15" type="primary">pheS</name>
    <name evidence="15" type="ORF">HHL28_13360</name>
</gene>
<dbReference type="GO" id="GO:0000287">
    <property type="term" value="F:magnesium ion binding"/>
    <property type="evidence" value="ECO:0007669"/>
    <property type="project" value="UniProtKB-UniRule"/>
</dbReference>
<keyword evidence="7 13" id="KW-0547">Nucleotide-binding</keyword>
<dbReference type="PANTHER" id="PTHR11538">
    <property type="entry name" value="PHENYLALANYL-TRNA SYNTHETASE"/>
    <property type="match status" value="1"/>
</dbReference>
<comment type="subcellular location">
    <subcellularLocation>
        <location evidence="1 13">Cytoplasm</location>
    </subcellularLocation>
</comment>
<dbReference type="CDD" id="cd00496">
    <property type="entry name" value="PheRS_alpha_core"/>
    <property type="match status" value="1"/>
</dbReference>